<sequence>MDFEWNSQKADINLKKHDVSFQEASAVFGDYLSFTYPDSEHSIQEKRYIIIGLSSKNRVLVISHTYRGETIRIISARQATKRERDFYESRK</sequence>
<dbReference type="Gene3D" id="3.10.450.530">
    <property type="entry name" value="Ribonuclease toxin, BrnT, of type II toxin-antitoxin system"/>
    <property type="match status" value="1"/>
</dbReference>
<dbReference type="OrthoDB" id="9802417at2"/>
<dbReference type="InterPro" id="IPR038573">
    <property type="entry name" value="BrnT_sf"/>
</dbReference>
<reference evidence="2" key="1">
    <citation type="submission" date="2017-02" db="EMBL/GenBank/DDBJ databases">
        <authorList>
            <person name="Daims H."/>
        </authorList>
    </citation>
    <scope>NUCLEOTIDE SEQUENCE [LARGE SCALE GENOMIC DNA]</scope>
</reference>
<protein>
    <recommendedName>
        <fullName evidence="3">BrnT family toxin</fullName>
    </recommendedName>
</protein>
<accession>A0A1R4H887</accession>
<evidence type="ECO:0000313" key="1">
    <source>
        <dbReference type="EMBL" id="SJM92396.1"/>
    </source>
</evidence>
<dbReference type="InterPro" id="IPR007460">
    <property type="entry name" value="BrnT_toxin"/>
</dbReference>
<gene>
    <name evidence="1" type="ORF">CRENPOLYSF2_270013</name>
</gene>
<organism evidence="1 2">
    <name type="scientific">Crenothrix polyspora</name>
    <dbReference type="NCBI Taxonomy" id="360316"/>
    <lineage>
        <taxon>Bacteria</taxon>
        <taxon>Pseudomonadati</taxon>
        <taxon>Pseudomonadota</taxon>
        <taxon>Gammaproteobacteria</taxon>
        <taxon>Methylococcales</taxon>
        <taxon>Crenotrichaceae</taxon>
        <taxon>Crenothrix</taxon>
    </lineage>
</organism>
<keyword evidence="2" id="KW-1185">Reference proteome</keyword>
<proteinExistence type="predicted"/>
<name>A0A1R4H887_9GAMM</name>
<dbReference type="Pfam" id="PF04365">
    <property type="entry name" value="BrnT_toxin"/>
    <property type="match status" value="1"/>
</dbReference>
<dbReference type="Proteomes" id="UP000195442">
    <property type="component" value="Unassembled WGS sequence"/>
</dbReference>
<evidence type="ECO:0008006" key="3">
    <source>
        <dbReference type="Google" id="ProtNLM"/>
    </source>
</evidence>
<dbReference type="EMBL" id="FUKJ01000190">
    <property type="protein sequence ID" value="SJM92396.1"/>
    <property type="molecule type" value="Genomic_DNA"/>
</dbReference>
<dbReference type="AlphaFoldDB" id="A0A1R4H887"/>
<evidence type="ECO:0000313" key="2">
    <source>
        <dbReference type="Proteomes" id="UP000195442"/>
    </source>
</evidence>
<dbReference type="RefSeq" id="WP_087146939.1">
    <property type="nucleotide sequence ID" value="NZ_FUKJ01000190.1"/>
</dbReference>